<feature type="compositionally biased region" description="Low complexity" evidence="14">
    <location>
        <begin position="233"/>
        <end position="252"/>
    </location>
</feature>
<dbReference type="PANTHER" id="PTHR12487">
    <property type="entry name" value="TEASHIRT-RELATED"/>
    <property type="match status" value="1"/>
</dbReference>
<gene>
    <name evidence="16" type="ORF">MGAL_10B089623</name>
</gene>
<feature type="compositionally biased region" description="Acidic residues" evidence="14">
    <location>
        <begin position="24"/>
        <end position="40"/>
    </location>
</feature>
<keyword evidence="2" id="KW-0217">Developmental protein</keyword>
<evidence type="ECO:0000256" key="10">
    <source>
        <dbReference type="ARBA" id="ARBA00023163"/>
    </source>
</evidence>
<reference evidence="16" key="1">
    <citation type="submission" date="2018-11" db="EMBL/GenBank/DDBJ databases">
        <authorList>
            <person name="Alioto T."/>
            <person name="Alioto T."/>
        </authorList>
    </citation>
    <scope>NUCLEOTIDE SEQUENCE</scope>
</reference>
<feature type="region of interest" description="Disordered" evidence="14">
    <location>
        <begin position="334"/>
        <end position="380"/>
    </location>
</feature>
<evidence type="ECO:0000256" key="2">
    <source>
        <dbReference type="ARBA" id="ARBA00022473"/>
    </source>
</evidence>
<dbReference type="OrthoDB" id="5815793at2759"/>
<feature type="compositionally biased region" description="Basic and acidic residues" evidence="14">
    <location>
        <begin position="344"/>
        <end position="363"/>
    </location>
</feature>
<feature type="compositionally biased region" description="Polar residues" evidence="14">
    <location>
        <begin position="364"/>
        <end position="374"/>
    </location>
</feature>
<name>A0A8B6G8F2_MYTGA</name>
<dbReference type="GO" id="GO:0003677">
    <property type="term" value="F:DNA binding"/>
    <property type="evidence" value="ECO:0007669"/>
    <property type="project" value="UniProtKB-KW"/>
</dbReference>
<keyword evidence="6 12" id="KW-0863">Zinc-finger</keyword>
<keyword evidence="17" id="KW-1185">Reference proteome</keyword>
<evidence type="ECO:0000256" key="7">
    <source>
        <dbReference type="ARBA" id="ARBA00022833"/>
    </source>
</evidence>
<feature type="compositionally biased region" description="Polar residues" evidence="14">
    <location>
        <begin position="562"/>
        <end position="577"/>
    </location>
</feature>
<keyword evidence="11" id="KW-0539">Nucleus</keyword>
<evidence type="ECO:0000256" key="11">
    <source>
        <dbReference type="ARBA" id="ARBA00023242"/>
    </source>
</evidence>
<feature type="compositionally biased region" description="Basic and acidic residues" evidence="14">
    <location>
        <begin position="826"/>
        <end position="843"/>
    </location>
</feature>
<evidence type="ECO:0000259" key="15">
    <source>
        <dbReference type="PROSITE" id="PS50157"/>
    </source>
</evidence>
<keyword evidence="9" id="KW-0238">DNA-binding</keyword>
<accession>A0A8B6G8F2</accession>
<dbReference type="PANTHER" id="PTHR12487:SF7">
    <property type="entry name" value="PROTEIN TEASHIRT-RELATED"/>
    <property type="match status" value="1"/>
</dbReference>
<dbReference type="PROSITE" id="PS50157">
    <property type="entry name" value="ZINC_FINGER_C2H2_2"/>
    <property type="match status" value="1"/>
</dbReference>
<keyword evidence="7" id="KW-0862">Zinc</keyword>
<evidence type="ECO:0000256" key="1">
    <source>
        <dbReference type="ARBA" id="ARBA00007158"/>
    </source>
</evidence>
<evidence type="ECO:0000256" key="12">
    <source>
        <dbReference type="PROSITE-ProRule" id="PRU00042"/>
    </source>
</evidence>
<dbReference type="GO" id="GO:0000981">
    <property type="term" value="F:DNA-binding transcription factor activity, RNA polymerase II-specific"/>
    <property type="evidence" value="ECO:0007669"/>
    <property type="project" value="TreeGrafter"/>
</dbReference>
<feature type="compositionally biased region" description="Basic residues" evidence="14">
    <location>
        <begin position="1"/>
        <end position="13"/>
    </location>
</feature>
<evidence type="ECO:0000256" key="4">
    <source>
        <dbReference type="ARBA" id="ARBA00022723"/>
    </source>
</evidence>
<evidence type="ECO:0000313" key="17">
    <source>
        <dbReference type="Proteomes" id="UP000596742"/>
    </source>
</evidence>
<keyword evidence="4" id="KW-0479">Metal-binding</keyword>
<feature type="region of interest" description="Disordered" evidence="14">
    <location>
        <begin position="227"/>
        <end position="253"/>
    </location>
</feature>
<proteinExistence type="inferred from homology"/>
<evidence type="ECO:0000313" key="16">
    <source>
        <dbReference type="EMBL" id="VDI60214.1"/>
    </source>
</evidence>
<comment type="caution">
    <text evidence="16">The sequence shown here is derived from an EMBL/GenBank/DDBJ whole genome shotgun (WGS) entry which is preliminary data.</text>
</comment>
<feature type="compositionally biased region" description="Basic and acidic residues" evidence="14">
    <location>
        <begin position="713"/>
        <end position="735"/>
    </location>
</feature>
<dbReference type="InterPro" id="IPR027008">
    <property type="entry name" value="Teashirt_fam"/>
</dbReference>
<dbReference type="InterPro" id="IPR013087">
    <property type="entry name" value="Znf_C2H2_type"/>
</dbReference>
<feature type="compositionally biased region" description="Polar residues" evidence="14">
    <location>
        <begin position="844"/>
        <end position="855"/>
    </location>
</feature>
<evidence type="ECO:0000256" key="5">
    <source>
        <dbReference type="ARBA" id="ARBA00022737"/>
    </source>
</evidence>
<keyword evidence="10" id="KW-0804">Transcription</keyword>
<keyword evidence="8" id="KW-0805">Transcription regulation</keyword>
<dbReference type="PROSITE" id="PS00028">
    <property type="entry name" value="ZINC_FINGER_C2H2_1"/>
    <property type="match status" value="3"/>
</dbReference>
<dbReference type="GO" id="GO:0008270">
    <property type="term" value="F:zinc ion binding"/>
    <property type="evidence" value="ECO:0007669"/>
    <property type="project" value="UniProtKB-KW"/>
</dbReference>
<sequence length="1044" mass="118871">MGRRKQIQPKRCKSIGDEKSSEKEDNDDNQDESDGDEDCDTVTMETDSQDVDEGEITTNGHKEESEVDDEEEGSLNAENGDFDKNIMVDEEEIKQEKTENMEESEKISDTKHIMDKQECSKESSRSETPPLKRLMRQDPLPLFMNNHHHSPPKKMFKEEHIHSSKWQVPLIPTPAFLSNVKNAPMHPRQHMLKSKPYSNRLFLSPSAVSSFHSMGYQPNLKVYDDQPLDLSKKTGSGKSSSSSVSYSPGSSKLTSSHIAENIHLKSRHKYSNGMFPDSVKSSLQSLQQKFGGDYHTRQLQKPVKGLHPLSYEMFNKTFCGDNVLLNSISSLPKKKSPIPPFTETSEKSLSEKSEMSLNNHKDLNSNFKKQNSSNDNEDDKYTRHKCVCTKTFTSLYDLSLHIQETGHLPAGVKKANLMEYPKLVRGQDMWLNTESEQTKRILRCMQCGESFKSLPMLTVHMMQTQHYTKIVSSEHGRRTHKCSAYCDRDVDRECVFKCKVCNSMFVDMEGLANHMILSGHHKRNILRTQNHTAELSLKQNIQQYLPVSEESTERDTRKKSLSRSSPPQDRLSASSPESDLMDDSMISCENCGDKIETSSFVEHVRACLHQSMVDAFESRIQKLKSKVDNLQSKNVREENKNFEVDLIETSNGKDSENLKSRIVKLESSEKKDLKHEVHSDIKQELINQDSLTDTPEKLNNIKTEPIELNENQKSSEKTQNDKSEDRNPLKSDSVKMLDILNPEDEGTDRGGNSALQAMESFIQKSFSSKFTYGKNKFQVNMFDKQESLSPLLKFEKYRKYFQPSLMMENTSKKPEESEMNDSEADDSTKDELEKLEKLCENVNKRQTSPKQSTKLETAELKETKVTSESLSSKYLNIDEEEQNAEKSSSALDSLSSFVYGQALDSEHPLDKLQKLIIKTDIPGMSSSSQTILNGSPEVSVPLNLSVKREIDEDDLVEDGISEGSHSDSGSDSAVEYHCVACSRHFASKGTYRYHLSRCHLSTIKKYGIKEAFNMSPYVYLPLDHTAKFSKYFKMAEELVKKEKL</sequence>
<protein>
    <recommendedName>
        <fullName evidence="15">C2H2-type domain-containing protein</fullName>
    </recommendedName>
</protein>
<feature type="compositionally biased region" description="Basic and acidic residues" evidence="14">
    <location>
        <begin position="94"/>
        <end position="125"/>
    </location>
</feature>
<evidence type="ECO:0000256" key="6">
    <source>
        <dbReference type="ARBA" id="ARBA00022771"/>
    </source>
</evidence>
<evidence type="ECO:0000256" key="9">
    <source>
        <dbReference type="ARBA" id="ARBA00023125"/>
    </source>
</evidence>
<keyword evidence="3" id="KW-0678">Repressor</keyword>
<feature type="coiled-coil region" evidence="13">
    <location>
        <begin position="613"/>
        <end position="640"/>
    </location>
</feature>
<evidence type="ECO:0000256" key="8">
    <source>
        <dbReference type="ARBA" id="ARBA00023015"/>
    </source>
</evidence>
<dbReference type="SMART" id="SM00355">
    <property type="entry name" value="ZnF_C2H2"/>
    <property type="match status" value="5"/>
</dbReference>
<feature type="region of interest" description="Disordered" evidence="14">
    <location>
        <begin position="1"/>
        <end position="129"/>
    </location>
</feature>
<dbReference type="Proteomes" id="UP000596742">
    <property type="component" value="Unassembled WGS sequence"/>
</dbReference>
<dbReference type="EMBL" id="UYJE01008021">
    <property type="protein sequence ID" value="VDI60214.1"/>
    <property type="molecule type" value="Genomic_DNA"/>
</dbReference>
<dbReference type="AlphaFoldDB" id="A0A8B6G8F2"/>
<keyword evidence="5" id="KW-0677">Repeat</keyword>
<evidence type="ECO:0000256" key="13">
    <source>
        <dbReference type="SAM" id="Coils"/>
    </source>
</evidence>
<feature type="region of interest" description="Disordered" evidence="14">
    <location>
        <begin position="807"/>
        <end position="863"/>
    </location>
</feature>
<comment type="similarity">
    <text evidence="1">Belongs to the teashirt C2H2-type zinc-finger protein family.</text>
</comment>
<feature type="region of interest" description="Disordered" evidence="14">
    <location>
        <begin position="702"/>
        <end position="736"/>
    </location>
</feature>
<feature type="compositionally biased region" description="Basic and acidic residues" evidence="14">
    <location>
        <begin position="14"/>
        <end position="23"/>
    </location>
</feature>
<feature type="region of interest" description="Disordered" evidence="14">
    <location>
        <begin position="544"/>
        <end position="583"/>
    </location>
</feature>
<feature type="domain" description="C2H2-type" evidence="15">
    <location>
        <begin position="442"/>
        <end position="466"/>
    </location>
</feature>
<organism evidence="16 17">
    <name type="scientific">Mytilus galloprovincialis</name>
    <name type="common">Mediterranean mussel</name>
    <dbReference type="NCBI Taxonomy" id="29158"/>
    <lineage>
        <taxon>Eukaryota</taxon>
        <taxon>Metazoa</taxon>
        <taxon>Spiralia</taxon>
        <taxon>Lophotrochozoa</taxon>
        <taxon>Mollusca</taxon>
        <taxon>Bivalvia</taxon>
        <taxon>Autobranchia</taxon>
        <taxon>Pteriomorphia</taxon>
        <taxon>Mytilida</taxon>
        <taxon>Mytiloidea</taxon>
        <taxon>Mytilidae</taxon>
        <taxon>Mytilinae</taxon>
        <taxon>Mytilus</taxon>
    </lineage>
</organism>
<keyword evidence="13" id="KW-0175">Coiled coil</keyword>
<evidence type="ECO:0000256" key="3">
    <source>
        <dbReference type="ARBA" id="ARBA00022491"/>
    </source>
</evidence>
<evidence type="ECO:0000256" key="14">
    <source>
        <dbReference type="SAM" id="MobiDB-lite"/>
    </source>
</evidence>
<dbReference type="GO" id="GO:0005634">
    <property type="term" value="C:nucleus"/>
    <property type="evidence" value="ECO:0007669"/>
    <property type="project" value="TreeGrafter"/>
</dbReference>